<dbReference type="SUPFAM" id="SSF54913">
    <property type="entry name" value="GlnB-like"/>
    <property type="match status" value="1"/>
</dbReference>
<dbReference type="InterPro" id="IPR015867">
    <property type="entry name" value="N-reg_PII/ATP_PRibTrfase_C"/>
</dbReference>
<dbReference type="Pfam" id="PF03091">
    <property type="entry name" value="CutA1"/>
    <property type="match status" value="1"/>
</dbReference>
<evidence type="ECO:0000313" key="3">
    <source>
        <dbReference type="Proteomes" id="UP000295645"/>
    </source>
</evidence>
<evidence type="ECO:0000256" key="1">
    <source>
        <dbReference type="ARBA" id="ARBA00010169"/>
    </source>
</evidence>
<comment type="caution">
    <text evidence="2">The sequence shown here is derived from an EMBL/GenBank/DDBJ whole genome shotgun (WGS) entry which is preliminary data.</text>
</comment>
<dbReference type="InterPro" id="IPR011322">
    <property type="entry name" value="N-reg_PII-like_a/b"/>
</dbReference>
<evidence type="ECO:0000313" key="2">
    <source>
        <dbReference type="EMBL" id="TCV96037.1"/>
    </source>
</evidence>
<keyword evidence="3" id="KW-1185">Reference proteome</keyword>
<dbReference type="PANTHER" id="PTHR23419:SF8">
    <property type="entry name" value="FI09726P"/>
    <property type="match status" value="1"/>
</dbReference>
<dbReference type="Gene3D" id="3.30.70.120">
    <property type="match status" value="1"/>
</dbReference>
<proteinExistence type="inferred from homology"/>
<dbReference type="GO" id="GO:0010038">
    <property type="term" value="P:response to metal ion"/>
    <property type="evidence" value="ECO:0007669"/>
    <property type="project" value="InterPro"/>
</dbReference>
<dbReference type="AlphaFoldDB" id="A0A4R3YSZ7"/>
<dbReference type="PANTHER" id="PTHR23419">
    <property type="entry name" value="DIVALENT CATION TOLERANCE CUTA-RELATED"/>
    <property type="match status" value="1"/>
</dbReference>
<protein>
    <submittedName>
        <fullName evidence="2">Periplasmic divalent cation tolerance protein</fullName>
    </submittedName>
</protein>
<gene>
    <name evidence="2" type="ORF">EC912_102386</name>
</gene>
<dbReference type="EMBL" id="SMCS01000002">
    <property type="protein sequence ID" value="TCV96037.1"/>
    <property type="molecule type" value="Genomic_DNA"/>
</dbReference>
<name>A0A4R3YSZ7_9GAMM</name>
<comment type="similarity">
    <text evidence="1">Belongs to the CutA family.</text>
</comment>
<dbReference type="GO" id="GO:0005507">
    <property type="term" value="F:copper ion binding"/>
    <property type="evidence" value="ECO:0007669"/>
    <property type="project" value="TreeGrafter"/>
</dbReference>
<dbReference type="RefSeq" id="WP_132142257.1">
    <property type="nucleotide sequence ID" value="NZ_SMCS01000002.1"/>
</dbReference>
<sequence length="112" mass="12392">MNPNDDTERVLLAMTGCGEAAAAQVIATALVEERLAACVNIIPGIRSTYRWDDRVQTENEVVLLIKTTAGRYDAMQARLIELHPYEVPEIVAIPVERGHAAYLDWVRASTGR</sequence>
<dbReference type="OrthoDB" id="37622at2"/>
<accession>A0A4R3YSZ7</accession>
<reference evidence="2 3" key="1">
    <citation type="submission" date="2019-03" db="EMBL/GenBank/DDBJ databases">
        <title>Above-ground endophytic microbial communities from plants in different locations in the United States.</title>
        <authorList>
            <person name="Frank C."/>
        </authorList>
    </citation>
    <scope>NUCLEOTIDE SEQUENCE [LARGE SCALE GENOMIC DNA]</scope>
    <source>
        <strain evidence="2 3">LP_13_YM</strain>
    </source>
</reference>
<organism evidence="2 3">
    <name type="scientific">Luteibacter rhizovicinus</name>
    <dbReference type="NCBI Taxonomy" id="242606"/>
    <lineage>
        <taxon>Bacteria</taxon>
        <taxon>Pseudomonadati</taxon>
        <taxon>Pseudomonadota</taxon>
        <taxon>Gammaproteobacteria</taxon>
        <taxon>Lysobacterales</taxon>
        <taxon>Rhodanobacteraceae</taxon>
        <taxon>Luteibacter</taxon>
    </lineage>
</organism>
<dbReference type="Proteomes" id="UP000295645">
    <property type="component" value="Unassembled WGS sequence"/>
</dbReference>
<dbReference type="InterPro" id="IPR004323">
    <property type="entry name" value="Ion_tolerance_CutA"/>
</dbReference>